<feature type="compositionally biased region" description="Polar residues" evidence="1">
    <location>
        <begin position="20"/>
        <end position="29"/>
    </location>
</feature>
<gene>
    <name evidence="2" type="ORF">HaLaN_20740</name>
</gene>
<evidence type="ECO:0000313" key="3">
    <source>
        <dbReference type="Proteomes" id="UP000485058"/>
    </source>
</evidence>
<dbReference type="AlphaFoldDB" id="A0A699ZY07"/>
<feature type="region of interest" description="Disordered" evidence="1">
    <location>
        <begin position="1"/>
        <end position="29"/>
    </location>
</feature>
<proteinExistence type="predicted"/>
<comment type="caution">
    <text evidence="2">The sequence shown here is derived from an EMBL/GenBank/DDBJ whole genome shotgun (WGS) entry which is preliminary data.</text>
</comment>
<reference evidence="2 3" key="1">
    <citation type="submission" date="2020-02" db="EMBL/GenBank/DDBJ databases">
        <title>Draft genome sequence of Haematococcus lacustris strain NIES-144.</title>
        <authorList>
            <person name="Morimoto D."/>
            <person name="Nakagawa S."/>
            <person name="Yoshida T."/>
            <person name="Sawayama S."/>
        </authorList>
    </citation>
    <scope>NUCLEOTIDE SEQUENCE [LARGE SCALE GENOMIC DNA]</scope>
    <source>
        <strain evidence="2 3">NIES-144</strain>
    </source>
</reference>
<sequence>MAPPRFPRLRQRRAAGAPQEQPSGSATSAQLSEAWVQRSLLLDRLSLALDVASAGLLWCQTQPALAASRHLWVASARVCGQLVLMALVQYQMQHRLLHHSLPTYPHPALPSQPWQELPPHLLPLPLDQLLPDFLVRLVQSRTIRIAIFLVKCARHPVQLRYSLLPCLVEAEVYLDPKWARQRLRLYEAQDRALEQFFKKLEEDMAEVSMERHGRAKQLVVFFGAAGIGTRGGWGWKPPAGQED</sequence>
<organism evidence="2 3">
    <name type="scientific">Haematococcus lacustris</name>
    <name type="common">Green alga</name>
    <name type="synonym">Haematococcus pluvialis</name>
    <dbReference type="NCBI Taxonomy" id="44745"/>
    <lineage>
        <taxon>Eukaryota</taxon>
        <taxon>Viridiplantae</taxon>
        <taxon>Chlorophyta</taxon>
        <taxon>core chlorophytes</taxon>
        <taxon>Chlorophyceae</taxon>
        <taxon>CS clade</taxon>
        <taxon>Chlamydomonadales</taxon>
        <taxon>Haematococcaceae</taxon>
        <taxon>Haematococcus</taxon>
    </lineage>
</organism>
<dbReference type="EMBL" id="BLLF01002207">
    <property type="protein sequence ID" value="GFH23168.1"/>
    <property type="molecule type" value="Genomic_DNA"/>
</dbReference>
<evidence type="ECO:0000313" key="2">
    <source>
        <dbReference type="EMBL" id="GFH23168.1"/>
    </source>
</evidence>
<keyword evidence="3" id="KW-1185">Reference proteome</keyword>
<name>A0A699ZY07_HAELA</name>
<evidence type="ECO:0000256" key="1">
    <source>
        <dbReference type="SAM" id="MobiDB-lite"/>
    </source>
</evidence>
<accession>A0A699ZY07</accession>
<protein>
    <submittedName>
        <fullName evidence="2">Uncharacterized protein</fullName>
    </submittedName>
</protein>
<dbReference type="Proteomes" id="UP000485058">
    <property type="component" value="Unassembled WGS sequence"/>
</dbReference>